<comment type="similarity">
    <text evidence="1">Belongs to the outer membrane OOP (TC 1.B.6) superfamily. OmpA family.</text>
</comment>
<keyword evidence="2" id="KW-0812">Transmembrane</keyword>
<reference key="1">
    <citation type="journal article" date="1992" name="Mol. Microbiol.">
        <title>Purification of Aeromonas hydrophila major outer-membrane proteins: N-terminal sequence analysis and channel-forming properties.</title>
        <authorList>
            <person name="Jeanteur D."/>
            <person name="Gletsu N."/>
            <person name="Pattus F."/>
            <person name="Buckley J.T."/>
        </authorList>
    </citation>
    <scope>PROTEIN SEQUENCE</scope>
</reference>
<keyword evidence="2" id="KW-0406">Ion transport</keyword>
<organism>
    <name type="scientific">Aeromonas hydrophila</name>
    <dbReference type="NCBI Taxonomy" id="644"/>
    <lineage>
        <taxon>Bacteria</taxon>
        <taxon>Pseudomonadati</taxon>
        <taxon>Pseudomonadota</taxon>
        <taxon>Gammaproteobacteria</taxon>
        <taxon>Aeromonadales</taxon>
        <taxon>Aeromonadaceae</taxon>
        <taxon>Aeromonas</taxon>
    </lineage>
</organism>
<dbReference type="PIR" id="S28436">
    <property type="entry name" value="S28436"/>
</dbReference>
<proteinExistence type="inferred from homology"/>
<protein>
    <submittedName>
        <fullName>Outer-membrane channel-forming protein V</fullName>
    </submittedName>
</protein>
<dbReference type="GO" id="GO:0015288">
    <property type="term" value="F:porin activity"/>
    <property type="evidence" value="ECO:0007669"/>
    <property type="project" value="UniProtKB-KW"/>
</dbReference>
<evidence type="ECO:0000256" key="2">
    <source>
        <dbReference type="ARBA" id="ARBA00023114"/>
    </source>
</evidence>
<sequence>ANDWYTGIGAGWAYGHDLNDF</sequence>
<keyword evidence="2" id="KW-0813">Transport</keyword>
<dbReference type="Pfam" id="PF01389">
    <property type="entry name" value="OmpA_membrane"/>
    <property type="match status" value="1"/>
</dbReference>
<name>Q9R5E0_AERHY</name>
<feature type="domain" description="Outer membrane protein OmpA-like transmembrane" evidence="3">
    <location>
        <begin position="1"/>
        <end position="20"/>
    </location>
</feature>
<evidence type="ECO:0000259" key="3">
    <source>
        <dbReference type="Pfam" id="PF01389"/>
    </source>
</evidence>
<dbReference type="InterPro" id="IPR000498">
    <property type="entry name" value="OmpA-like_TM_dom"/>
</dbReference>
<dbReference type="GO" id="GO:0009279">
    <property type="term" value="C:cell outer membrane"/>
    <property type="evidence" value="ECO:0007669"/>
    <property type="project" value="InterPro"/>
</dbReference>
<dbReference type="AlphaFoldDB" id="Q9R5E0"/>
<keyword evidence="2" id="KW-0626">Porin</keyword>
<evidence type="ECO:0000256" key="1">
    <source>
        <dbReference type="ARBA" id="ARBA00005710"/>
    </source>
</evidence>
<accession>Q9R5E0</accession>
<dbReference type="GO" id="GO:0046930">
    <property type="term" value="C:pore complex"/>
    <property type="evidence" value="ECO:0007669"/>
    <property type="project" value="UniProtKB-KW"/>
</dbReference>